<evidence type="ECO:0000256" key="1">
    <source>
        <dbReference type="SAM" id="MobiDB-lite"/>
    </source>
</evidence>
<organism evidence="2 3">
    <name type="scientific">Psilocybe cyanescens</name>
    <dbReference type="NCBI Taxonomy" id="93625"/>
    <lineage>
        <taxon>Eukaryota</taxon>
        <taxon>Fungi</taxon>
        <taxon>Dikarya</taxon>
        <taxon>Basidiomycota</taxon>
        <taxon>Agaricomycotina</taxon>
        <taxon>Agaricomycetes</taxon>
        <taxon>Agaricomycetidae</taxon>
        <taxon>Agaricales</taxon>
        <taxon>Agaricineae</taxon>
        <taxon>Strophariaceae</taxon>
        <taxon>Psilocybe</taxon>
    </lineage>
</organism>
<protein>
    <submittedName>
        <fullName evidence="2">Uncharacterized protein</fullName>
    </submittedName>
</protein>
<dbReference type="EMBL" id="NHYD01003773">
    <property type="protein sequence ID" value="PPQ73227.1"/>
    <property type="molecule type" value="Genomic_DNA"/>
</dbReference>
<dbReference type="AlphaFoldDB" id="A0A409W3Z7"/>
<dbReference type="InParanoid" id="A0A409W3Z7"/>
<gene>
    <name evidence="2" type="ORF">CVT25_004913</name>
</gene>
<accession>A0A409W3Z7</accession>
<name>A0A409W3Z7_PSICY</name>
<dbReference type="Proteomes" id="UP000283269">
    <property type="component" value="Unassembled WGS sequence"/>
</dbReference>
<evidence type="ECO:0000313" key="3">
    <source>
        <dbReference type="Proteomes" id="UP000283269"/>
    </source>
</evidence>
<reference evidence="2 3" key="1">
    <citation type="journal article" date="2018" name="Evol. Lett.">
        <title>Horizontal gene cluster transfer increased hallucinogenic mushroom diversity.</title>
        <authorList>
            <person name="Reynolds H.T."/>
            <person name="Vijayakumar V."/>
            <person name="Gluck-Thaler E."/>
            <person name="Korotkin H.B."/>
            <person name="Matheny P.B."/>
            <person name="Slot J.C."/>
        </authorList>
    </citation>
    <scope>NUCLEOTIDE SEQUENCE [LARGE SCALE GENOMIC DNA]</scope>
    <source>
        <strain evidence="2 3">2631</strain>
    </source>
</reference>
<feature type="region of interest" description="Disordered" evidence="1">
    <location>
        <begin position="1"/>
        <end position="47"/>
    </location>
</feature>
<sequence length="88" mass="9556">MPDREAMHVTQCDDDYDDTAVQRSGGDDGVMTAGAENEGEGRGTMSDGRLHILGLHLSKHNRSSDAEQHHAHRYLHVDAVVAVPVLPV</sequence>
<evidence type="ECO:0000313" key="2">
    <source>
        <dbReference type="EMBL" id="PPQ73227.1"/>
    </source>
</evidence>
<proteinExistence type="predicted"/>
<comment type="caution">
    <text evidence="2">The sequence shown here is derived from an EMBL/GenBank/DDBJ whole genome shotgun (WGS) entry which is preliminary data.</text>
</comment>
<keyword evidence="3" id="KW-1185">Reference proteome</keyword>